<evidence type="ECO:0000313" key="1">
    <source>
        <dbReference type="EMBL" id="MBC6002792.1"/>
    </source>
</evidence>
<sequence length="465" mass="53510">MRFFKHIFTVLIIVIFITPYSYCLNNTSSKLPKITIVSPYNAQQYIISKPTIKATFSSNDIDKNSIKLYLNYKDVTKDCLINNNSISYKPKKKLKRGTQIVKIQVNDLEKNKSSLEWYFNVGTPNYNHYYGLIHSHTSNSDGHGSFEDAYYSAKFNAKLDFFAITEHSNMLDNDVNSKLNDASNSKKWNNLTKVANDYNSNGKFLAIKGFEMTYPYENIKNPIGHINIFNTPGFISTNNSLYSDLNNFYKAISKEDNIIAQFNHPCDTFGRFNNFKYDLDADNVISLIEVGNGYKKDINKNRLAFDEYQKALDLGWHLGPTANQDNHITNWGVANEFRTVVLCTDLNEGAFYNSLKNMRVYATQDKNIKIDYTINDEIMGSTIKNSSNLYFNISVIDNDIKDKIKKIDVISNNGKIIASKDFNSNLAKLEFKLNNLKNSYYYIKVYQNDNKISVTAPIWIEFNKK</sequence>
<protein>
    <submittedName>
        <fullName evidence="1">CehA/McbA family metallohydrolase</fullName>
    </submittedName>
</protein>
<dbReference type="SUPFAM" id="SSF89550">
    <property type="entry name" value="PHP domain-like"/>
    <property type="match status" value="1"/>
</dbReference>
<proteinExistence type="predicted"/>
<name>A0ABR7K1A5_9FIRM</name>
<dbReference type="InterPro" id="IPR018247">
    <property type="entry name" value="EF_Hand_1_Ca_BS"/>
</dbReference>
<dbReference type="PROSITE" id="PS00018">
    <property type="entry name" value="EF_HAND_1"/>
    <property type="match status" value="1"/>
</dbReference>
<dbReference type="Proteomes" id="UP000611796">
    <property type="component" value="Unassembled WGS sequence"/>
</dbReference>
<gene>
    <name evidence="1" type="ORF">H8891_03180</name>
</gene>
<organism evidence="1 2">
    <name type="scientific">Paeniclostridium hominis</name>
    <dbReference type="NCBI Taxonomy" id="2764329"/>
    <lineage>
        <taxon>Bacteria</taxon>
        <taxon>Bacillati</taxon>
        <taxon>Bacillota</taxon>
        <taxon>Clostridia</taxon>
        <taxon>Peptostreptococcales</taxon>
        <taxon>Peptostreptococcaceae</taxon>
        <taxon>Paeniclostridium</taxon>
    </lineage>
</organism>
<reference evidence="1 2" key="1">
    <citation type="submission" date="2020-08" db="EMBL/GenBank/DDBJ databases">
        <authorList>
            <person name="Liu C."/>
            <person name="Sun Q."/>
        </authorList>
    </citation>
    <scope>NUCLEOTIDE SEQUENCE [LARGE SCALE GENOMIC DNA]</scope>
    <source>
        <strain evidence="1 2">NSJ-45</strain>
    </source>
</reference>
<dbReference type="EMBL" id="JACRWD010000001">
    <property type="protein sequence ID" value="MBC6002792.1"/>
    <property type="molecule type" value="Genomic_DNA"/>
</dbReference>
<dbReference type="InterPro" id="IPR016195">
    <property type="entry name" value="Pol/histidinol_Pase-like"/>
</dbReference>
<dbReference type="NCBIfam" id="NF038032">
    <property type="entry name" value="CehA_McbA_metalo"/>
    <property type="match status" value="1"/>
</dbReference>
<evidence type="ECO:0000313" key="2">
    <source>
        <dbReference type="Proteomes" id="UP000611796"/>
    </source>
</evidence>
<dbReference type="RefSeq" id="WP_187005157.1">
    <property type="nucleotide sequence ID" value="NZ_JACRWD010000001.1"/>
</dbReference>
<accession>A0ABR7K1A5</accession>
<comment type="caution">
    <text evidence="1">The sequence shown here is derived from an EMBL/GenBank/DDBJ whole genome shotgun (WGS) entry which is preliminary data.</text>
</comment>
<keyword evidence="2" id="KW-1185">Reference proteome</keyword>
<dbReference type="Gene3D" id="3.20.20.140">
    <property type="entry name" value="Metal-dependent hydrolases"/>
    <property type="match status" value="1"/>
</dbReference>